<evidence type="ECO:0000256" key="1">
    <source>
        <dbReference type="ARBA" id="ARBA00004429"/>
    </source>
</evidence>
<keyword evidence="6 9" id="KW-0812">Transmembrane</keyword>
<evidence type="ECO:0000256" key="2">
    <source>
        <dbReference type="ARBA" id="ARBA00005745"/>
    </source>
</evidence>
<keyword evidence="8 10" id="KW-0472">Membrane</keyword>
<evidence type="ECO:0000313" key="13">
    <source>
        <dbReference type="Proteomes" id="UP000717995"/>
    </source>
</evidence>
<evidence type="ECO:0000313" key="12">
    <source>
        <dbReference type="EMBL" id="MBM7061510.1"/>
    </source>
</evidence>
<keyword evidence="13" id="KW-1185">Reference proteome</keyword>
<gene>
    <name evidence="12" type="ORF">JQX08_12430</name>
</gene>
<evidence type="ECO:0000259" key="11">
    <source>
        <dbReference type="Pfam" id="PF00482"/>
    </source>
</evidence>
<dbReference type="InterPro" id="IPR018076">
    <property type="entry name" value="T2SS_GspF_dom"/>
</dbReference>
<evidence type="ECO:0000256" key="3">
    <source>
        <dbReference type="ARBA" id="ARBA00022448"/>
    </source>
</evidence>
<evidence type="ECO:0000256" key="4">
    <source>
        <dbReference type="ARBA" id="ARBA00022475"/>
    </source>
</evidence>
<evidence type="ECO:0000256" key="6">
    <source>
        <dbReference type="ARBA" id="ARBA00022692"/>
    </source>
</evidence>
<keyword evidence="5" id="KW-0997">Cell inner membrane</keyword>
<evidence type="ECO:0000256" key="7">
    <source>
        <dbReference type="ARBA" id="ARBA00022989"/>
    </source>
</evidence>
<feature type="transmembrane region" description="Helical" evidence="10">
    <location>
        <begin position="378"/>
        <end position="398"/>
    </location>
</feature>
<keyword evidence="3 9" id="KW-0813">Transport</keyword>
<comment type="caution">
    <text evidence="12">The sequence shown here is derived from an EMBL/GenBank/DDBJ whole genome shotgun (WGS) entry which is preliminary data.</text>
</comment>
<keyword evidence="7 10" id="KW-1133">Transmembrane helix</keyword>
<dbReference type="RefSeq" id="WP_205348690.1">
    <property type="nucleotide sequence ID" value="NZ_JAFEUP010000003.1"/>
</dbReference>
<feature type="domain" description="Type II secretion system protein GspF" evidence="11">
    <location>
        <begin position="71"/>
        <end position="194"/>
    </location>
</feature>
<feature type="transmembrane region" description="Helical" evidence="10">
    <location>
        <begin position="224"/>
        <end position="240"/>
    </location>
</feature>
<evidence type="ECO:0000256" key="10">
    <source>
        <dbReference type="SAM" id="Phobius"/>
    </source>
</evidence>
<feature type="domain" description="Type II secretion system protein GspF" evidence="11">
    <location>
        <begin position="275"/>
        <end position="397"/>
    </location>
</feature>
<dbReference type="PANTHER" id="PTHR30012">
    <property type="entry name" value="GENERAL SECRETION PATHWAY PROTEIN"/>
    <property type="match status" value="1"/>
</dbReference>
<evidence type="ECO:0000256" key="9">
    <source>
        <dbReference type="RuleBase" id="RU003923"/>
    </source>
</evidence>
<dbReference type="Gene3D" id="1.20.81.30">
    <property type="entry name" value="Type II secretion system (T2SS), domain F"/>
    <property type="match status" value="2"/>
</dbReference>
<reference evidence="12 13" key="1">
    <citation type="submission" date="2021-02" db="EMBL/GenBank/DDBJ databases">
        <authorList>
            <person name="Lee D.-H."/>
        </authorList>
    </citation>
    <scope>NUCLEOTIDE SEQUENCE [LARGE SCALE GENOMIC DNA]</scope>
    <source>
        <strain evidence="12 13">UL073</strain>
    </source>
</reference>
<dbReference type="PANTHER" id="PTHR30012:SF7">
    <property type="entry name" value="PROTEIN TRANSPORT PROTEIN HOFC HOMOLOG"/>
    <property type="match status" value="1"/>
</dbReference>
<evidence type="ECO:0000256" key="5">
    <source>
        <dbReference type="ARBA" id="ARBA00022519"/>
    </source>
</evidence>
<protein>
    <submittedName>
        <fullName evidence="12">Type II secretion system F family protein</fullName>
    </submittedName>
</protein>
<sequence length="405" mass="44267">MAEKALKNSVFAWEGTDRKGVRIKGELSGQNPALVKAQLRKQGINPTKVRKKSVSLISFGKKIKPMDIALFTRQMATMMKAGVPLLQSFDIIGEGFDNPAMRKLVDELKQEVAAGNSFATSLRKKPEYFDDLYCNLVDAGEQSGSLEALLDRVATYKEKTEALKAKIKKAMNYPLAVIAVAMIVSAILLIKVVPQFKEVFAGFGADLPAFTLMVVGFSEFLQEWWFLVLIALIGAAYFLKEALKRSEKFRNWVDRTLLKLPIVGDILYKSAIARFARTLSTTFAAGVPLVDALDSVAGATGNVVFRTATNKVKSDVSTGMQLNFSMRTTDVFPSMAIQMTAIGEESGALDEMLGKVATFYEDEVDNMVDGLTALMEPLIMAVLGVLVGGLVIAMYLPIFQLGSVI</sequence>
<dbReference type="Pfam" id="PF00482">
    <property type="entry name" value="T2SSF"/>
    <property type="match status" value="2"/>
</dbReference>
<dbReference type="PROSITE" id="PS00874">
    <property type="entry name" value="T2SP_F"/>
    <property type="match status" value="1"/>
</dbReference>
<dbReference type="EMBL" id="JAFEUP010000003">
    <property type="protein sequence ID" value="MBM7061510.1"/>
    <property type="molecule type" value="Genomic_DNA"/>
</dbReference>
<evidence type="ECO:0000256" key="8">
    <source>
        <dbReference type="ARBA" id="ARBA00023136"/>
    </source>
</evidence>
<dbReference type="Proteomes" id="UP000717995">
    <property type="component" value="Unassembled WGS sequence"/>
</dbReference>
<name>A0ABS2IEP2_9GAMM</name>
<comment type="similarity">
    <text evidence="2 9">Belongs to the GSP F family.</text>
</comment>
<dbReference type="PRINTS" id="PR00812">
    <property type="entry name" value="BCTERIALGSPF"/>
</dbReference>
<comment type="subcellular location">
    <subcellularLocation>
        <location evidence="1 9">Cell inner membrane</location>
        <topology evidence="1 9">Multi-pass membrane protein</topology>
    </subcellularLocation>
</comment>
<dbReference type="InterPro" id="IPR003004">
    <property type="entry name" value="GspF/PilC"/>
</dbReference>
<feature type="transmembrane region" description="Helical" evidence="10">
    <location>
        <begin position="173"/>
        <end position="192"/>
    </location>
</feature>
<dbReference type="InterPro" id="IPR042094">
    <property type="entry name" value="T2SS_GspF_sf"/>
</dbReference>
<dbReference type="InterPro" id="IPR001992">
    <property type="entry name" value="T2SS_GspF/T4SS_PilC_CS"/>
</dbReference>
<organism evidence="12 13">
    <name type="scientific">Zestomonas insulae</name>
    <dbReference type="NCBI Taxonomy" id="2809017"/>
    <lineage>
        <taxon>Bacteria</taxon>
        <taxon>Pseudomonadati</taxon>
        <taxon>Pseudomonadota</taxon>
        <taxon>Gammaproteobacteria</taxon>
        <taxon>Pseudomonadales</taxon>
        <taxon>Pseudomonadaceae</taxon>
        <taxon>Zestomonas</taxon>
    </lineage>
</organism>
<proteinExistence type="inferred from homology"/>
<accession>A0ABS2IEP2</accession>
<keyword evidence="4" id="KW-1003">Cell membrane</keyword>